<comment type="caution">
    <text evidence="2">The sequence shown here is derived from an EMBL/GenBank/DDBJ whole genome shotgun (WGS) entry which is preliminary data.</text>
</comment>
<feature type="signal peptide" evidence="1">
    <location>
        <begin position="1"/>
        <end position="23"/>
    </location>
</feature>
<reference evidence="2" key="1">
    <citation type="journal article" date="2021" name="Mol. Ecol. Resour.">
        <title>Apolygus lucorum genome provides insights into omnivorousness and mesophyll feeding.</title>
        <authorList>
            <person name="Liu Y."/>
            <person name="Liu H."/>
            <person name="Wang H."/>
            <person name="Huang T."/>
            <person name="Liu B."/>
            <person name="Yang B."/>
            <person name="Yin L."/>
            <person name="Li B."/>
            <person name="Zhang Y."/>
            <person name="Zhang S."/>
            <person name="Jiang F."/>
            <person name="Zhang X."/>
            <person name="Ren Y."/>
            <person name="Wang B."/>
            <person name="Wang S."/>
            <person name="Lu Y."/>
            <person name="Wu K."/>
            <person name="Fan W."/>
            <person name="Wang G."/>
        </authorList>
    </citation>
    <scope>NUCLEOTIDE SEQUENCE</scope>
    <source>
        <strain evidence="2">12Hb</strain>
    </source>
</reference>
<protein>
    <recommendedName>
        <fullName evidence="4">Secreted protein</fullName>
    </recommendedName>
</protein>
<gene>
    <name evidence="2" type="ORF">GE061_019009</name>
</gene>
<organism evidence="2 3">
    <name type="scientific">Apolygus lucorum</name>
    <name type="common">Small green plant bug</name>
    <name type="synonym">Lygocoris lucorum</name>
    <dbReference type="NCBI Taxonomy" id="248454"/>
    <lineage>
        <taxon>Eukaryota</taxon>
        <taxon>Metazoa</taxon>
        <taxon>Ecdysozoa</taxon>
        <taxon>Arthropoda</taxon>
        <taxon>Hexapoda</taxon>
        <taxon>Insecta</taxon>
        <taxon>Pterygota</taxon>
        <taxon>Neoptera</taxon>
        <taxon>Paraneoptera</taxon>
        <taxon>Hemiptera</taxon>
        <taxon>Heteroptera</taxon>
        <taxon>Panheteroptera</taxon>
        <taxon>Cimicomorpha</taxon>
        <taxon>Miridae</taxon>
        <taxon>Mirini</taxon>
        <taxon>Apolygus</taxon>
    </lineage>
</organism>
<dbReference type="Proteomes" id="UP000466442">
    <property type="component" value="Linkage Group LG9"/>
</dbReference>
<feature type="chain" id="PRO_5035911582" description="Secreted protein" evidence="1">
    <location>
        <begin position="24"/>
        <end position="68"/>
    </location>
</feature>
<name>A0A8S9X9U7_APOLU</name>
<evidence type="ECO:0000313" key="3">
    <source>
        <dbReference type="Proteomes" id="UP000466442"/>
    </source>
</evidence>
<sequence>MPVMWIICLLFLVYQNFSPEVNCASWKFVDDSRCPGLPKPKCTGARCEFIIEQQALLRGWACLQKDVG</sequence>
<keyword evidence="3" id="KW-1185">Reference proteome</keyword>
<evidence type="ECO:0008006" key="4">
    <source>
        <dbReference type="Google" id="ProtNLM"/>
    </source>
</evidence>
<evidence type="ECO:0000256" key="1">
    <source>
        <dbReference type="SAM" id="SignalP"/>
    </source>
</evidence>
<evidence type="ECO:0000313" key="2">
    <source>
        <dbReference type="EMBL" id="KAF6204846.1"/>
    </source>
</evidence>
<dbReference type="EMBL" id="WIXP02000009">
    <property type="protein sequence ID" value="KAF6204846.1"/>
    <property type="molecule type" value="Genomic_DNA"/>
</dbReference>
<accession>A0A8S9X9U7</accession>
<proteinExistence type="predicted"/>
<keyword evidence="1" id="KW-0732">Signal</keyword>
<dbReference type="AlphaFoldDB" id="A0A8S9X9U7"/>